<dbReference type="RefSeq" id="WP_192285393.1">
    <property type="nucleotide sequence ID" value="NZ_JBHSTT010000026.1"/>
</dbReference>
<feature type="compositionally biased region" description="Polar residues" evidence="1">
    <location>
        <begin position="41"/>
        <end position="59"/>
    </location>
</feature>
<sequence>MTQENYHLDDDALDDVAAAGGHWVVNAKGIGMWHSDTSTASSAGGVISASTDKGTSSVRSEVHGNQRHYFGFDQAKGGEYLKGIRPL</sequence>
<evidence type="ECO:0000313" key="3">
    <source>
        <dbReference type="Proteomes" id="UP001596237"/>
    </source>
</evidence>
<organism evidence="2 3">
    <name type="scientific">Methylorubrum zatmanii</name>
    <dbReference type="NCBI Taxonomy" id="29429"/>
    <lineage>
        <taxon>Bacteria</taxon>
        <taxon>Pseudomonadati</taxon>
        <taxon>Pseudomonadota</taxon>
        <taxon>Alphaproteobacteria</taxon>
        <taxon>Hyphomicrobiales</taxon>
        <taxon>Methylobacteriaceae</taxon>
        <taxon>Methylorubrum</taxon>
    </lineage>
</organism>
<evidence type="ECO:0000256" key="1">
    <source>
        <dbReference type="SAM" id="MobiDB-lite"/>
    </source>
</evidence>
<protein>
    <submittedName>
        <fullName evidence="2">Uncharacterized protein</fullName>
    </submittedName>
</protein>
<feature type="region of interest" description="Disordered" evidence="1">
    <location>
        <begin position="41"/>
        <end position="60"/>
    </location>
</feature>
<proteinExistence type="predicted"/>
<gene>
    <name evidence="2" type="ORF">ACFQDP_07910</name>
</gene>
<evidence type="ECO:0000313" key="2">
    <source>
        <dbReference type="EMBL" id="MFC6389264.1"/>
    </source>
</evidence>
<dbReference type="EMBL" id="JBHSTT010000026">
    <property type="protein sequence ID" value="MFC6389264.1"/>
    <property type="molecule type" value="Genomic_DNA"/>
</dbReference>
<name>A0ABW1WNA7_9HYPH</name>
<reference evidence="3" key="1">
    <citation type="journal article" date="2019" name="Int. J. Syst. Evol. Microbiol.">
        <title>The Global Catalogue of Microorganisms (GCM) 10K type strain sequencing project: providing services to taxonomists for standard genome sequencing and annotation.</title>
        <authorList>
            <consortium name="The Broad Institute Genomics Platform"/>
            <consortium name="The Broad Institute Genome Sequencing Center for Infectious Disease"/>
            <person name="Wu L."/>
            <person name="Ma J."/>
        </authorList>
    </citation>
    <scope>NUCLEOTIDE SEQUENCE [LARGE SCALE GENOMIC DNA]</scope>
    <source>
        <strain evidence="3">CCUG 36916</strain>
    </source>
</reference>
<comment type="caution">
    <text evidence="2">The sequence shown here is derived from an EMBL/GenBank/DDBJ whole genome shotgun (WGS) entry which is preliminary data.</text>
</comment>
<keyword evidence="3" id="KW-1185">Reference proteome</keyword>
<dbReference type="Proteomes" id="UP001596237">
    <property type="component" value="Unassembled WGS sequence"/>
</dbReference>
<accession>A0ABW1WNA7</accession>